<gene>
    <name evidence="3" type="ORF">F444_18741</name>
</gene>
<dbReference type="Proteomes" id="UP000028582">
    <property type="component" value="Unassembled WGS sequence"/>
</dbReference>
<accession>A0A080ZAD6</accession>
<feature type="compositionally biased region" description="Low complexity" evidence="2">
    <location>
        <begin position="31"/>
        <end position="55"/>
    </location>
</feature>
<evidence type="ECO:0008006" key="5">
    <source>
        <dbReference type="Google" id="ProtNLM"/>
    </source>
</evidence>
<dbReference type="PANTHER" id="PTHR23313">
    <property type="entry name" value="TSEC1-RELATED"/>
    <property type="match status" value="1"/>
</dbReference>
<sequence>MNESLAARQEALQRQNQELNQQVEAIEQRRQQLTSRSRPTSSSSTTSLRGTRSASPQARSPVRKTDNDDDLNQQSDPKTGLEIELSASIDSLGSQDLKEARRQLAKSESKEKVSTGSRRNSAKRSQRKKHPDESNSSPNDAPRSKKKSGSVGAIPDNVTPIRDSEPEGLGLEATVRYQKARLRILQDEADAAIARGEELQTAQAALKVEIDNLKAENATLTKKHQQTQQLLEKQRELSLAQEEKQRILEGQLASAQARVEDAQRAEKLASHQFRSKDVRLNRALEELEKVKAQLQDERKNHDEQMVTKADYDQIVRDNKKLDKQKGELLAAFKKQMKLIDLLKRQRVHMEAAKMLSFTEAEFSKTLELG</sequence>
<feature type="region of interest" description="Disordered" evidence="2">
    <location>
        <begin position="1"/>
        <end position="166"/>
    </location>
</feature>
<proteinExistence type="predicted"/>
<evidence type="ECO:0000313" key="3">
    <source>
        <dbReference type="EMBL" id="ETO63597.1"/>
    </source>
</evidence>
<feature type="coiled-coil region" evidence="1">
    <location>
        <begin position="196"/>
        <end position="307"/>
    </location>
</feature>
<dbReference type="PANTHER" id="PTHR23313:SF0">
    <property type="entry name" value="TESTIS-EXPRESSED PROTEIN 9"/>
    <property type="match status" value="1"/>
</dbReference>
<comment type="caution">
    <text evidence="3">The sequence shown here is derived from an EMBL/GenBank/DDBJ whole genome shotgun (WGS) entry which is preliminary data.</text>
</comment>
<evidence type="ECO:0000256" key="2">
    <source>
        <dbReference type="SAM" id="MobiDB-lite"/>
    </source>
</evidence>
<name>A0A080ZAD6_PHYNI</name>
<dbReference type="OrthoDB" id="269872at2759"/>
<reference evidence="3 4" key="1">
    <citation type="submission" date="2013-11" db="EMBL/GenBank/DDBJ databases">
        <title>The Genome Sequence of Phytophthora parasitica P1976.</title>
        <authorList>
            <consortium name="The Broad Institute Genomics Platform"/>
            <person name="Russ C."/>
            <person name="Tyler B."/>
            <person name="Panabieres F."/>
            <person name="Shan W."/>
            <person name="Tripathy S."/>
            <person name="Grunwald N."/>
            <person name="Machado M."/>
            <person name="Johnson C.S."/>
            <person name="Walker B."/>
            <person name="Young S."/>
            <person name="Zeng Q."/>
            <person name="Gargeya S."/>
            <person name="Fitzgerald M."/>
            <person name="Haas B."/>
            <person name="Abouelleil A."/>
            <person name="Allen A.W."/>
            <person name="Alvarado L."/>
            <person name="Arachchi H.M."/>
            <person name="Berlin A.M."/>
            <person name="Chapman S.B."/>
            <person name="Gainer-Dewar J."/>
            <person name="Goldberg J."/>
            <person name="Griggs A."/>
            <person name="Gujja S."/>
            <person name="Hansen M."/>
            <person name="Howarth C."/>
            <person name="Imamovic A."/>
            <person name="Ireland A."/>
            <person name="Larimer J."/>
            <person name="McCowan C."/>
            <person name="Murphy C."/>
            <person name="Pearson M."/>
            <person name="Poon T.W."/>
            <person name="Priest M."/>
            <person name="Roberts A."/>
            <person name="Saif S."/>
            <person name="Shea T."/>
            <person name="Sisk P."/>
            <person name="Sykes S."/>
            <person name="Wortman J."/>
            <person name="Nusbaum C."/>
            <person name="Birren B."/>
        </authorList>
    </citation>
    <scope>NUCLEOTIDE SEQUENCE [LARGE SCALE GENOMIC DNA]</scope>
    <source>
        <strain evidence="3 4">P1976</strain>
    </source>
</reference>
<feature type="compositionally biased region" description="Polar residues" evidence="2">
    <location>
        <begin position="12"/>
        <end position="23"/>
    </location>
</feature>
<feature type="compositionally biased region" description="Basic and acidic residues" evidence="2">
    <location>
        <begin position="96"/>
        <end position="113"/>
    </location>
</feature>
<evidence type="ECO:0000256" key="1">
    <source>
        <dbReference type="SAM" id="Coils"/>
    </source>
</evidence>
<keyword evidence="1" id="KW-0175">Coiled coil</keyword>
<dbReference type="AlphaFoldDB" id="A0A080ZAD6"/>
<dbReference type="EMBL" id="ANJA01003467">
    <property type="protein sequence ID" value="ETO63597.1"/>
    <property type="molecule type" value="Genomic_DNA"/>
</dbReference>
<organism evidence="3 4">
    <name type="scientific">Phytophthora nicotianae P1976</name>
    <dbReference type="NCBI Taxonomy" id="1317066"/>
    <lineage>
        <taxon>Eukaryota</taxon>
        <taxon>Sar</taxon>
        <taxon>Stramenopiles</taxon>
        <taxon>Oomycota</taxon>
        <taxon>Peronosporomycetes</taxon>
        <taxon>Peronosporales</taxon>
        <taxon>Peronosporaceae</taxon>
        <taxon>Phytophthora</taxon>
    </lineage>
</organism>
<feature type="compositionally biased region" description="Basic residues" evidence="2">
    <location>
        <begin position="120"/>
        <end position="129"/>
    </location>
</feature>
<protein>
    <recommendedName>
        <fullName evidence="5">Testis-expressed sequence 9 protein</fullName>
    </recommendedName>
</protein>
<evidence type="ECO:0000313" key="4">
    <source>
        <dbReference type="Proteomes" id="UP000028582"/>
    </source>
</evidence>